<name>A0A420Y759_9PEZI</name>
<dbReference type="AlphaFoldDB" id="A0A420Y759"/>
<dbReference type="Proteomes" id="UP000275385">
    <property type="component" value="Unassembled WGS sequence"/>
</dbReference>
<keyword evidence="5" id="KW-1185">Reference proteome</keyword>
<comment type="caution">
    <text evidence="4">The sequence shown here is derived from an EMBL/GenBank/DDBJ whole genome shotgun (WGS) entry which is preliminary data.</text>
</comment>
<proteinExistence type="predicted"/>
<feature type="region of interest" description="Disordered" evidence="1">
    <location>
        <begin position="279"/>
        <end position="307"/>
    </location>
</feature>
<feature type="signal peptide" evidence="2">
    <location>
        <begin position="1"/>
        <end position="27"/>
    </location>
</feature>
<reference evidence="4 5" key="1">
    <citation type="submission" date="2018-08" db="EMBL/GenBank/DDBJ databases">
        <title>Draft genome of the lignicolous fungus Coniochaeta pulveracea.</title>
        <authorList>
            <person name="Borstlap C.J."/>
            <person name="De Witt R.N."/>
            <person name="Botha A."/>
            <person name="Volschenk H."/>
        </authorList>
    </citation>
    <scope>NUCLEOTIDE SEQUENCE [LARGE SCALE GENOMIC DNA]</scope>
    <source>
        <strain evidence="4 5">CAB683</strain>
    </source>
</reference>
<evidence type="ECO:0000256" key="2">
    <source>
        <dbReference type="SAM" id="SignalP"/>
    </source>
</evidence>
<gene>
    <name evidence="4" type="ORF">DL546_004952</name>
</gene>
<protein>
    <recommendedName>
        <fullName evidence="3">LysM domain-containing protein</fullName>
    </recommendedName>
</protein>
<evidence type="ECO:0000313" key="5">
    <source>
        <dbReference type="Proteomes" id="UP000275385"/>
    </source>
</evidence>
<dbReference type="OrthoDB" id="1193027at2759"/>
<organism evidence="4 5">
    <name type="scientific">Coniochaeta pulveracea</name>
    <dbReference type="NCBI Taxonomy" id="177199"/>
    <lineage>
        <taxon>Eukaryota</taxon>
        <taxon>Fungi</taxon>
        <taxon>Dikarya</taxon>
        <taxon>Ascomycota</taxon>
        <taxon>Pezizomycotina</taxon>
        <taxon>Sordariomycetes</taxon>
        <taxon>Sordariomycetidae</taxon>
        <taxon>Coniochaetales</taxon>
        <taxon>Coniochaetaceae</taxon>
        <taxon>Coniochaeta</taxon>
    </lineage>
</organism>
<feature type="chain" id="PRO_5019550442" description="LysM domain-containing protein" evidence="2">
    <location>
        <begin position="28"/>
        <end position="307"/>
    </location>
</feature>
<dbReference type="InterPro" id="IPR018392">
    <property type="entry name" value="LysM"/>
</dbReference>
<dbReference type="EMBL" id="QVQW01000039">
    <property type="protein sequence ID" value="RKU43728.1"/>
    <property type="molecule type" value="Genomic_DNA"/>
</dbReference>
<evidence type="ECO:0000256" key="1">
    <source>
        <dbReference type="SAM" id="MobiDB-lite"/>
    </source>
</evidence>
<keyword evidence="2" id="KW-0732">Signal</keyword>
<accession>A0A420Y759</accession>
<evidence type="ECO:0000313" key="4">
    <source>
        <dbReference type="EMBL" id="RKU43728.1"/>
    </source>
</evidence>
<dbReference type="Gene3D" id="3.10.350.10">
    <property type="entry name" value="LysM domain"/>
    <property type="match status" value="1"/>
</dbReference>
<feature type="domain" description="LysM" evidence="3">
    <location>
        <begin position="81"/>
        <end position="131"/>
    </location>
</feature>
<dbReference type="PROSITE" id="PS51782">
    <property type="entry name" value="LYSM"/>
    <property type="match status" value="1"/>
</dbReference>
<sequence length="307" mass="32327">MKLFEMRIPALFAATAWLLAVFPAVLADDCAPVTWAARKVKRATTTGVSTSSSVTAKPFSSTSGLASPSGTPLQPGQINCRAYGRTGKDVNYYTCTELADRYEITVDFLFKLNPDLKLDCSNIQPKTEYCVDGSPIVPRGLASRVLVMVTPSIRQTGPVEWPMAGASVPENGESVATCLGRAGTALPFAESAAVSQGTAHSQAQPRLQSLGRQGLHRTGLVADLVSIHATSSTGIAATGMESADLCRLIAVQAVNPSLDSAAPPLDPLLAPLNLLQSPRQVAGPRQSPQSHLPRVPGNLERGILEES</sequence>
<dbReference type="InterPro" id="IPR036779">
    <property type="entry name" value="LysM_dom_sf"/>
</dbReference>
<evidence type="ECO:0000259" key="3">
    <source>
        <dbReference type="PROSITE" id="PS51782"/>
    </source>
</evidence>